<organism evidence="1 2">
    <name type="scientific">Rhabditophanes sp. KR3021</name>
    <dbReference type="NCBI Taxonomy" id="114890"/>
    <lineage>
        <taxon>Eukaryota</taxon>
        <taxon>Metazoa</taxon>
        <taxon>Ecdysozoa</taxon>
        <taxon>Nematoda</taxon>
        <taxon>Chromadorea</taxon>
        <taxon>Rhabditida</taxon>
        <taxon>Tylenchina</taxon>
        <taxon>Panagrolaimomorpha</taxon>
        <taxon>Strongyloidoidea</taxon>
        <taxon>Alloionematidae</taxon>
        <taxon>Rhabditophanes</taxon>
    </lineage>
</organism>
<reference evidence="2" key="1">
    <citation type="submission" date="2016-11" db="UniProtKB">
        <authorList>
            <consortium name="WormBaseParasite"/>
        </authorList>
    </citation>
    <scope>IDENTIFICATION</scope>
    <source>
        <strain evidence="2">KR3021</strain>
    </source>
</reference>
<evidence type="ECO:0000313" key="2">
    <source>
        <dbReference type="WBParaSite" id="RSKR_0001148100.1"/>
    </source>
</evidence>
<proteinExistence type="predicted"/>
<accession>A0AC35UGB2</accession>
<dbReference type="WBParaSite" id="RSKR_0001148100.1">
    <property type="protein sequence ID" value="RSKR_0001148100.1"/>
    <property type="gene ID" value="RSKR_0001148100"/>
</dbReference>
<sequence>MARGGTGYGTIDFLEKCVSYALTSDMSKNIVRCSPSSRTDAGVHALNNAIMIQTPSAYSLKTDLINKKQQIDTINQIINDVNPDSMKVLDYVHVVPGFCARRHVSYRMYSYRLAIARDYSIYEEHKNQPSLVSFSEKDYAWILPPGFNIEKANKACEMFKGHKNVASFYKHPERERKREMSEGMSFQSTWRNFLLVNMTKGAPKKIENELFDYININIISRSFVREQIRKMMTLIVGCAYDTMNPSIIDYMFANPRPSNFQNLKLKVAPPEGLHLAQIVYDPGMFTYPVPYYKNAWDSAEWNETVNIWYNK</sequence>
<name>A0AC35UGB2_9BILA</name>
<dbReference type="Proteomes" id="UP000095286">
    <property type="component" value="Unplaced"/>
</dbReference>
<evidence type="ECO:0000313" key="1">
    <source>
        <dbReference type="Proteomes" id="UP000095286"/>
    </source>
</evidence>
<protein>
    <submittedName>
        <fullName evidence="2">tRNA pseudouridine synthase</fullName>
    </submittedName>
</protein>